<dbReference type="SUPFAM" id="SSF81342">
    <property type="entry name" value="Transmembrane di-heme cytochromes"/>
    <property type="match status" value="1"/>
</dbReference>
<dbReference type="Pfam" id="PF01292">
    <property type="entry name" value="Ni_hydr_CYTB"/>
    <property type="match status" value="1"/>
</dbReference>
<keyword evidence="5 6" id="KW-0472">Membrane</keyword>
<evidence type="ECO:0000256" key="5">
    <source>
        <dbReference type="ARBA" id="ARBA00023136"/>
    </source>
</evidence>
<dbReference type="RefSeq" id="WP_371439565.1">
    <property type="nucleotide sequence ID" value="NZ_JBHSRS010000084.1"/>
</dbReference>
<keyword evidence="4 6" id="KW-1133">Transmembrane helix</keyword>
<feature type="transmembrane region" description="Helical" evidence="6">
    <location>
        <begin position="142"/>
        <end position="160"/>
    </location>
</feature>
<evidence type="ECO:0000256" key="6">
    <source>
        <dbReference type="SAM" id="Phobius"/>
    </source>
</evidence>
<evidence type="ECO:0000256" key="1">
    <source>
        <dbReference type="ARBA" id="ARBA00004651"/>
    </source>
</evidence>
<dbReference type="EMBL" id="JBHSRS010000084">
    <property type="protein sequence ID" value="MFC6283788.1"/>
    <property type="molecule type" value="Genomic_DNA"/>
</dbReference>
<sequence>MSSLVAPIKVWDRLVRLLHWALVASVVMAWISTLGLGLVKAHEPAGYIALGVVTLRIIWGFSGSRYARFSQFVRGKREVLHYAGQLQAGNEPRYIGHNPLGGWMVLLLLGLVVSLGLTGWLYTTDYFWGMAWLDTLHHALAWALLVLVALHLAGVAFTSLRHSENLITAMFSGCKAPPGTGDTIT</sequence>
<proteinExistence type="predicted"/>
<keyword evidence="9" id="KW-1185">Reference proteome</keyword>
<dbReference type="InterPro" id="IPR016174">
    <property type="entry name" value="Di-haem_cyt_TM"/>
</dbReference>
<comment type="subcellular location">
    <subcellularLocation>
        <location evidence="1">Cell membrane</location>
        <topology evidence="1">Multi-pass membrane protein</topology>
    </subcellularLocation>
</comment>
<evidence type="ECO:0000259" key="7">
    <source>
        <dbReference type="Pfam" id="PF01292"/>
    </source>
</evidence>
<name>A0ABW1U2F9_9BURK</name>
<feature type="transmembrane region" description="Helical" evidence="6">
    <location>
        <begin position="17"/>
        <end position="39"/>
    </location>
</feature>
<dbReference type="Proteomes" id="UP001596270">
    <property type="component" value="Unassembled WGS sequence"/>
</dbReference>
<feature type="transmembrane region" description="Helical" evidence="6">
    <location>
        <begin position="45"/>
        <end position="67"/>
    </location>
</feature>
<dbReference type="InterPro" id="IPR051542">
    <property type="entry name" value="Hydrogenase_cytochrome"/>
</dbReference>
<evidence type="ECO:0000313" key="8">
    <source>
        <dbReference type="EMBL" id="MFC6283788.1"/>
    </source>
</evidence>
<dbReference type="PANTHER" id="PTHR30485:SF2">
    <property type="entry name" value="BLL0597 PROTEIN"/>
    <property type="match status" value="1"/>
</dbReference>
<keyword evidence="2" id="KW-1003">Cell membrane</keyword>
<dbReference type="Gene3D" id="1.20.950.20">
    <property type="entry name" value="Transmembrane di-heme cytochromes, Chain C"/>
    <property type="match status" value="1"/>
</dbReference>
<organism evidence="8 9">
    <name type="scientific">Polaromonas aquatica</name>
    <dbReference type="NCBI Taxonomy" id="332657"/>
    <lineage>
        <taxon>Bacteria</taxon>
        <taxon>Pseudomonadati</taxon>
        <taxon>Pseudomonadota</taxon>
        <taxon>Betaproteobacteria</taxon>
        <taxon>Burkholderiales</taxon>
        <taxon>Comamonadaceae</taxon>
        <taxon>Polaromonas</taxon>
    </lineage>
</organism>
<evidence type="ECO:0000256" key="3">
    <source>
        <dbReference type="ARBA" id="ARBA00022692"/>
    </source>
</evidence>
<protein>
    <submittedName>
        <fullName evidence="8">Cytochrome b/b6 domain-containing protein</fullName>
    </submittedName>
</protein>
<feature type="domain" description="Cytochrome b561 bacterial/Ni-hydrogenase" evidence="7">
    <location>
        <begin position="10"/>
        <end position="173"/>
    </location>
</feature>
<evidence type="ECO:0000313" key="9">
    <source>
        <dbReference type="Proteomes" id="UP001596270"/>
    </source>
</evidence>
<evidence type="ECO:0000256" key="4">
    <source>
        <dbReference type="ARBA" id="ARBA00022989"/>
    </source>
</evidence>
<reference evidence="9" key="1">
    <citation type="journal article" date="2019" name="Int. J. Syst. Evol. Microbiol.">
        <title>The Global Catalogue of Microorganisms (GCM) 10K type strain sequencing project: providing services to taxonomists for standard genome sequencing and annotation.</title>
        <authorList>
            <consortium name="The Broad Institute Genomics Platform"/>
            <consortium name="The Broad Institute Genome Sequencing Center for Infectious Disease"/>
            <person name="Wu L."/>
            <person name="Ma J."/>
        </authorList>
    </citation>
    <scope>NUCLEOTIDE SEQUENCE [LARGE SCALE GENOMIC DNA]</scope>
    <source>
        <strain evidence="9">CCUG 39402</strain>
    </source>
</reference>
<evidence type="ECO:0000256" key="2">
    <source>
        <dbReference type="ARBA" id="ARBA00022475"/>
    </source>
</evidence>
<gene>
    <name evidence="8" type="ORF">ACFQND_21375</name>
</gene>
<keyword evidence="3 6" id="KW-0812">Transmembrane</keyword>
<dbReference type="InterPro" id="IPR011577">
    <property type="entry name" value="Cyt_b561_bac/Ni-Hgenase"/>
</dbReference>
<comment type="caution">
    <text evidence="8">The sequence shown here is derived from an EMBL/GenBank/DDBJ whole genome shotgun (WGS) entry which is preliminary data.</text>
</comment>
<feature type="transmembrane region" description="Helical" evidence="6">
    <location>
        <begin position="100"/>
        <end position="122"/>
    </location>
</feature>
<accession>A0ABW1U2F9</accession>
<dbReference type="PANTHER" id="PTHR30485">
    <property type="entry name" value="NI/FE-HYDROGENASE 1 B-TYPE CYTOCHROME SUBUNIT"/>
    <property type="match status" value="1"/>
</dbReference>